<feature type="region of interest" description="Disordered" evidence="1">
    <location>
        <begin position="1"/>
        <end position="48"/>
    </location>
</feature>
<dbReference type="Ensembl" id="ENSGACT00000026222.1">
    <property type="protein sequence ID" value="ENSGACP00000026171.1"/>
    <property type="gene ID" value="ENSGACG00000019807.1"/>
</dbReference>
<sequence>MKRESNRKLKAETLRTKRSPQATKTSSLSTPKWTSDTPSGTETSDRRRRAVWRSGWLVSSCPPRVRALRRTRSPSAPWSPTSGA</sequence>
<dbReference type="AlphaFoldDB" id="G3Q8F7"/>
<proteinExistence type="predicted"/>
<feature type="compositionally biased region" description="Polar residues" evidence="1">
    <location>
        <begin position="73"/>
        <end position="84"/>
    </location>
</feature>
<evidence type="ECO:0000256" key="1">
    <source>
        <dbReference type="SAM" id="MobiDB-lite"/>
    </source>
</evidence>
<protein>
    <submittedName>
        <fullName evidence="2">Uncharacterized protein</fullName>
    </submittedName>
</protein>
<reference evidence="2" key="2">
    <citation type="submission" date="2024-04" db="UniProtKB">
        <authorList>
            <consortium name="Ensembl"/>
        </authorList>
    </citation>
    <scope>IDENTIFICATION</scope>
</reference>
<reference evidence="2" key="1">
    <citation type="submission" date="2006-01" db="EMBL/GenBank/DDBJ databases">
        <authorList>
            <person name="Lindblad-Toh K."/>
            <person name="Mauceli E."/>
            <person name="Grabherr M."/>
            <person name="Chang J.L."/>
            <person name="Lander E.S."/>
        </authorList>
    </citation>
    <scope>NUCLEOTIDE SEQUENCE [LARGE SCALE GENOMIC DNA]</scope>
</reference>
<organism evidence="2">
    <name type="scientific">Gasterosteus aculeatus</name>
    <name type="common">Three-spined stickleback</name>
    <dbReference type="NCBI Taxonomy" id="69293"/>
    <lineage>
        <taxon>Eukaryota</taxon>
        <taxon>Metazoa</taxon>
        <taxon>Chordata</taxon>
        <taxon>Craniata</taxon>
        <taxon>Vertebrata</taxon>
        <taxon>Euteleostomi</taxon>
        <taxon>Actinopterygii</taxon>
        <taxon>Neopterygii</taxon>
        <taxon>Teleostei</taxon>
        <taxon>Neoteleostei</taxon>
        <taxon>Acanthomorphata</taxon>
        <taxon>Eupercaria</taxon>
        <taxon>Perciformes</taxon>
        <taxon>Cottioidei</taxon>
        <taxon>Gasterosteales</taxon>
        <taxon>Gasterosteidae</taxon>
        <taxon>Gasterosteus</taxon>
    </lineage>
</organism>
<dbReference type="Bgee" id="ENSGACG00000019807">
    <property type="expression patterns" value="Expressed in camera-type eye and 11 other cell types or tissues"/>
</dbReference>
<dbReference type="InParanoid" id="G3Q8F7"/>
<feature type="region of interest" description="Disordered" evidence="1">
    <location>
        <begin position="62"/>
        <end position="84"/>
    </location>
</feature>
<name>G3Q8F7_GASAC</name>
<evidence type="ECO:0000313" key="2">
    <source>
        <dbReference type="Ensembl" id="ENSGACP00000026171.1"/>
    </source>
</evidence>
<feature type="compositionally biased region" description="Basic and acidic residues" evidence="1">
    <location>
        <begin position="1"/>
        <end position="15"/>
    </location>
</feature>
<accession>G3Q8F7</accession>
<feature type="compositionally biased region" description="Polar residues" evidence="1">
    <location>
        <begin position="19"/>
        <end position="42"/>
    </location>
</feature>